<dbReference type="Pfam" id="PF00583">
    <property type="entry name" value="Acetyltransf_1"/>
    <property type="match status" value="1"/>
</dbReference>
<name>A0A1Z3LYJ4_BREDI</name>
<dbReference type="SUPFAM" id="SSF55729">
    <property type="entry name" value="Acyl-CoA N-acyltransferases (Nat)"/>
    <property type="match status" value="1"/>
</dbReference>
<dbReference type="AlphaFoldDB" id="A0A1Z3LYJ4"/>
<evidence type="ECO:0000313" key="4">
    <source>
        <dbReference type="EMBL" id="ASD27252.1"/>
    </source>
</evidence>
<protein>
    <submittedName>
        <fullName evidence="4">GNAT family N-acetyltransferase</fullName>
    </submittedName>
</protein>
<organism evidence="4 5">
    <name type="scientific">Brevundimonas diminuta</name>
    <name type="common">Pseudomonas diminuta</name>
    <dbReference type="NCBI Taxonomy" id="293"/>
    <lineage>
        <taxon>Bacteria</taxon>
        <taxon>Pseudomonadati</taxon>
        <taxon>Pseudomonadota</taxon>
        <taxon>Alphaproteobacteria</taxon>
        <taxon>Caulobacterales</taxon>
        <taxon>Caulobacteraceae</taxon>
        <taxon>Brevundimonas</taxon>
    </lineage>
</organism>
<dbReference type="InterPro" id="IPR016181">
    <property type="entry name" value="Acyl_CoA_acyltransferase"/>
</dbReference>
<dbReference type="RefSeq" id="WP_087139121.1">
    <property type="nucleotide sequence ID" value="NZ_CP021995.1"/>
</dbReference>
<accession>A0A1Z3LYJ4</accession>
<dbReference type="Gene3D" id="3.40.630.30">
    <property type="match status" value="1"/>
</dbReference>
<sequence>MAIQQGGAERPLSTLSWRPMTADDLDGVVAVAQLSFPDHPEERACFANRLELHPEGCFVLAAEDGPVMGYLVAYPWKLNAAPALNVLIDAIPAEAEVVYLHDLALHPDTRGGGHTRPVVERLAEQAKAAGWPAVALVAVNDASSFWARNGFEIQNPPGMAEKLASYGDDARYMVRPL</sequence>
<keyword evidence="1 4" id="KW-0808">Transferase</keyword>
<reference evidence="4 5" key="2">
    <citation type="submission" date="2017-06" db="EMBL/GenBank/DDBJ databases">
        <authorList>
            <person name="Kim H.J."/>
            <person name="Triplett B.A."/>
        </authorList>
    </citation>
    <scope>NUCLEOTIDE SEQUENCE [LARGE SCALE GENOMIC DNA]</scope>
    <source>
        <strain evidence="4 5">BZC3</strain>
    </source>
</reference>
<dbReference type="EMBL" id="CP021995">
    <property type="protein sequence ID" value="ASD27252.1"/>
    <property type="molecule type" value="Genomic_DNA"/>
</dbReference>
<dbReference type="Proteomes" id="UP000197024">
    <property type="component" value="Chromosome"/>
</dbReference>
<dbReference type="STRING" id="293.GCA_000988015_01526"/>
<proteinExistence type="predicted"/>
<evidence type="ECO:0000256" key="2">
    <source>
        <dbReference type="ARBA" id="ARBA00023315"/>
    </source>
</evidence>
<dbReference type="InterPro" id="IPR000182">
    <property type="entry name" value="GNAT_dom"/>
</dbReference>
<dbReference type="PANTHER" id="PTHR43877">
    <property type="entry name" value="AMINOALKYLPHOSPHONATE N-ACETYLTRANSFERASE-RELATED-RELATED"/>
    <property type="match status" value="1"/>
</dbReference>
<feature type="domain" description="N-acetyltransferase" evidence="3">
    <location>
        <begin position="15"/>
        <end position="177"/>
    </location>
</feature>
<evidence type="ECO:0000313" key="5">
    <source>
        <dbReference type="Proteomes" id="UP000197024"/>
    </source>
</evidence>
<evidence type="ECO:0000256" key="1">
    <source>
        <dbReference type="ARBA" id="ARBA00022679"/>
    </source>
</evidence>
<keyword evidence="2" id="KW-0012">Acyltransferase</keyword>
<evidence type="ECO:0000259" key="3">
    <source>
        <dbReference type="PROSITE" id="PS51186"/>
    </source>
</evidence>
<dbReference type="GO" id="GO:0016747">
    <property type="term" value="F:acyltransferase activity, transferring groups other than amino-acyl groups"/>
    <property type="evidence" value="ECO:0007669"/>
    <property type="project" value="InterPro"/>
</dbReference>
<gene>
    <name evidence="4" type="ORF">CD943_10350</name>
</gene>
<reference evidence="4 5" key="1">
    <citation type="submission" date="2017-06" db="EMBL/GenBank/DDBJ databases">
        <title>Biodegradation of gentamicin by bacterial consortia AMQD4 in synthetic medium and raw gentamicin sewage.</title>
        <authorList>
            <person name="Chang H."/>
            <person name="Feng Y."/>
            <person name="Li Z."/>
            <person name="Xue J."/>
            <person name="Cheng D."/>
        </authorList>
    </citation>
    <scope>NUCLEOTIDE SEQUENCE [LARGE SCALE GENOMIC DNA]</scope>
    <source>
        <strain evidence="4 5">BZC3</strain>
    </source>
</reference>
<dbReference type="PROSITE" id="PS51186">
    <property type="entry name" value="GNAT"/>
    <property type="match status" value="1"/>
</dbReference>
<dbReference type="InterPro" id="IPR050832">
    <property type="entry name" value="Bact_Acetyltransf"/>
</dbReference>
<dbReference type="CDD" id="cd04301">
    <property type="entry name" value="NAT_SF"/>
    <property type="match status" value="1"/>
</dbReference>